<dbReference type="AlphaFoldDB" id="A0A8D8YRP9"/>
<organism evidence="2">
    <name type="scientific">Cacopsylla melanoneura</name>
    <dbReference type="NCBI Taxonomy" id="428564"/>
    <lineage>
        <taxon>Eukaryota</taxon>
        <taxon>Metazoa</taxon>
        <taxon>Ecdysozoa</taxon>
        <taxon>Arthropoda</taxon>
        <taxon>Hexapoda</taxon>
        <taxon>Insecta</taxon>
        <taxon>Pterygota</taxon>
        <taxon>Neoptera</taxon>
        <taxon>Paraneoptera</taxon>
        <taxon>Hemiptera</taxon>
        <taxon>Sternorrhyncha</taxon>
        <taxon>Psylloidea</taxon>
        <taxon>Psyllidae</taxon>
        <taxon>Psyllinae</taxon>
        <taxon>Cacopsylla</taxon>
    </lineage>
</organism>
<name>A0A8D8YRP9_9HEMI</name>
<accession>A0A8D8YRP9</accession>
<protein>
    <submittedName>
        <fullName evidence="2">Uncharacterized protein</fullName>
    </submittedName>
</protein>
<feature type="compositionally biased region" description="Polar residues" evidence="1">
    <location>
        <begin position="95"/>
        <end position="108"/>
    </location>
</feature>
<evidence type="ECO:0000313" key="2">
    <source>
        <dbReference type="EMBL" id="CAG6733880.1"/>
    </source>
</evidence>
<dbReference type="EMBL" id="HBUF01391048">
    <property type="protein sequence ID" value="CAG6733880.1"/>
    <property type="molecule type" value="Transcribed_RNA"/>
</dbReference>
<evidence type="ECO:0000256" key="1">
    <source>
        <dbReference type="SAM" id="MobiDB-lite"/>
    </source>
</evidence>
<sequence>MVMGCLGAGQKLWTAPPFPDDYITVVVYPLLSQSSLTWVFQNSLTQTWSNFNSSYFSSRTSINNNFKIKIKKISLFNRRKPKKSSHKKATKKTCYSKNQAENLSPNESSRLHASLSTHEGSTGRIHKLPLSSGKEVKHF</sequence>
<reference evidence="2" key="1">
    <citation type="submission" date="2021-05" db="EMBL/GenBank/DDBJ databases">
        <authorList>
            <person name="Alioto T."/>
            <person name="Alioto T."/>
            <person name="Gomez Garrido J."/>
        </authorList>
    </citation>
    <scope>NUCLEOTIDE SEQUENCE</scope>
</reference>
<proteinExistence type="predicted"/>
<feature type="region of interest" description="Disordered" evidence="1">
    <location>
        <begin position="78"/>
        <end position="139"/>
    </location>
</feature>
<feature type="compositionally biased region" description="Basic residues" evidence="1">
    <location>
        <begin position="78"/>
        <end position="91"/>
    </location>
</feature>